<dbReference type="InterPro" id="IPR001173">
    <property type="entry name" value="Glyco_trans_2-like"/>
</dbReference>
<reference evidence="2" key="1">
    <citation type="journal article" date="2015" name="Nature">
        <title>Complex archaea that bridge the gap between prokaryotes and eukaryotes.</title>
        <authorList>
            <person name="Spang A."/>
            <person name="Saw J.H."/>
            <person name="Jorgensen S.L."/>
            <person name="Zaremba-Niedzwiedzka K."/>
            <person name="Martijn J."/>
            <person name="Lind A.E."/>
            <person name="van Eijk R."/>
            <person name="Schleper C."/>
            <person name="Guy L."/>
            <person name="Ettema T.J."/>
        </authorList>
    </citation>
    <scope>NUCLEOTIDE SEQUENCE</scope>
</reference>
<name>A0A0F9S257_9ZZZZ</name>
<organism evidence="2">
    <name type="scientific">marine sediment metagenome</name>
    <dbReference type="NCBI Taxonomy" id="412755"/>
    <lineage>
        <taxon>unclassified sequences</taxon>
        <taxon>metagenomes</taxon>
        <taxon>ecological metagenomes</taxon>
    </lineage>
</organism>
<evidence type="ECO:0000259" key="1">
    <source>
        <dbReference type="Pfam" id="PF00535"/>
    </source>
</evidence>
<feature type="domain" description="Glycosyltransferase 2-like" evidence="1">
    <location>
        <begin position="11"/>
        <end position="159"/>
    </location>
</feature>
<accession>A0A0F9S257</accession>
<dbReference type="PANTHER" id="PTHR43685:SF2">
    <property type="entry name" value="GLYCOSYLTRANSFERASE 2-LIKE DOMAIN-CONTAINING PROTEIN"/>
    <property type="match status" value="1"/>
</dbReference>
<dbReference type="EMBL" id="LAZR01002972">
    <property type="protein sequence ID" value="KKN23428.1"/>
    <property type="molecule type" value="Genomic_DNA"/>
</dbReference>
<dbReference type="SUPFAM" id="SSF53448">
    <property type="entry name" value="Nucleotide-diphospho-sugar transferases"/>
    <property type="match status" value="1"/>
</dbReference>
<dbReference type="InterPro" id="IPR029044">
    <property type="entry name" value="Nucleotide-diphossugar_trans"/>
</dbReference>
<comment type="caution">
    <text evidence="2">The sequence shown here is derived from an EMBL/GenBank/DDBJ whole genome shotgun (WGS) entry which is preliminary data.</text>
</comment>
<sequence length="238" mass="27004">MRSASNTPLISVYVPTHNRADLLLTRALPSIRAQTYKNLEIIVACHGCTDGTARRVRVLNDPRIRVLDVPRKQTYPPTAENHWLAGPVVPANAALKAVRGDWIVRLDDDDELLPDHVEVLLRAAQAGGYEFISGAYERERDGVREILSDDGEDPPAGGVQTWMYRSYLKFMRYNSKCYLKRWNAVNDSDLVDRFRKAGVRMGHIDRVVARVLPRPGETTVGLQAYQRDQEATERRFAF</sequence>
<protein>
    <recommendedName>
        <fullName evidence="1">Glycosyltransferase 2-like domain-containing protein</fullName>
    </recommendedName>
</protein>
<proteinExistence type="predicted"/>
<dbReference type="AlphaFoldDB" id="A0A0F9S257"/>
<evidence type="ECO:0000313" key="2">
    <source>
        <dbReference type="EMBL" id="KKN23428.1"/>
    </source>
</evidence>
<dbReference type="Pfam" id="PF00535">
    <property type="entry name" value="Glycos_transf_2"/>
    <property type="match status" value="1"/>
</dbReference>
<dbReference type="InterPro" id="IPR050834">
    <property type="entry name" value="Glycosyltransf_2"/>
</dbReference>
<dbReference type="CDD" id="cd00761">
    <property type="entry name" value="Glyco_tranf_GTA_type"/>
    <property type="match status" value="1"/>
</dbReference>
<dbReference type="PANTHER" id="PTHR43685">
    <property type="entry name" value="GLYCOSYLTRANSFERASE"/>
    <property type="match status" value="1"/>
</dbReference>
<gene>
    <name evidence="2" type="ORF">LCGC14_0905100</name>
</gene>
<dbReference type="Gene3D" id="3.90.550.10">
    <property type="entry name" value="Spore Coat Polysaccharide Biosynthesis Protein SpsA, Chain A"/>
    <property type="match status" value="1"/>
</dbReference>